<sequence>MVFGIKQTGHDLLDMSLAVVRHYQTVGSLHTVYGFDAAHSFHRDLFWQAARILVPSSVANIVEALLENLILMLSLVTEESRILALACPSSIRNFSQLAMLCGESAMTHLPLNVDKLLYGARLPAQRFGVAGWPAFHVAAGGTRRGGSYWRRRWPLLCIFYQELPAKKVFARVAMCFGVQQRTARQYALLATSAKAWRQYKAALFYGWPDLSGDFTKSSDSIFEYLSREVADNFNYSILFVNKFFYNFYIHHWHLIADSPIMQVDFTPMLLNYRWLAATDWNDLLIMFSLACSIIMKYCPHKRFPSSNLVICCWSAVLEDL</sequence>
<proteinExistence type="predicted"/>
<gene>
    <name evidence="1" type="ORF">NPIL_169251</name>
</gene>
<dbReference type="Proteomes" id="UP000887013">
    <property type="component" value="Unassembled WGS sequence"/>
</dbReference>
<dbReference type="AlphaFoldDB" id="A0A8X6UAA7"/>
<accession>A0A8X6UAA7</accession>
<organism evidence="1 2">
    <name type="scientific">Nephila pilipes</name>
    <name type="common">Giant wood spider</name>
    <name type="synonym">Nephila maculata</name>
    <dbReference type="NCBI Taxonomy" id="299642"/>
    <lineage>
        <taxon>Eukaryota</taxon>
        <taxon>Metazoa</taxon>
        <taxon>Ecdysozoa</taxon>
        <taxon>Arthropoda</taxon>
        <taxon>Chelicerata</taxon>
        <taxon>Arachnida</taxon>
        <taxon>Araneae</taxon>
        <taxon>Araneomorphae</taxon>
        <taxon>Entelegynae</taxon>
        <taxon>Araneoidea</taxon>
        <taxon>Nephilidae</taxon>
        <taxon>Nephila</taxon>
    </lineage>
</organism>
<reference evidence="1" key="1">
    <citation type="submission" date="2020-08" db="EMBL/GenBank/DDBJ databases">
        <title>Multicomponent nature underlies the extraordinary mechanical properties of spider dragline silk.</title>
        <authorList>
            <person name="Kono N."/>
            <person name="Nakamura H."/>
            <person name="Mori M."/>
            <person name="Yoshida Y."/>
            <person name="Ohtoshi R."/>
            <person name="Malay A.D."/>
            <person name="Moran D.A.P."/>
            <person name="Tomita M."/>
            <person name="Numata K."/>
            <person name="Arakawa K."/>
        </authorList>
    </citation>
    <scope>NUCLEOTIDE SEQUENCE</scope>
</reference>
<evidence type="ECO:0000313" key="2">
    <source>
        <dbReference type="Proteomes" id="UP000887013"/>
    </source>
</evidence>
<keyword evidence="2" id="KW-1185">Reference proteome</keyword>
<dbReference type="EMBL" id="BMAW01075419">
    <property type="protein sequence ID" value="GFT96904.1"/>
    <property type="molecule type" value="Genomic_DNA"/>
</dbReference>
<protein>
    <submittedName>
        <fullName evidence="1">Uncharacterized protein</fullName>
    </submittedName>
</protein>
<evidence type="ECO:0000313" key="1">
    <source>
        <dbReference type="EMBL" id="GFT96904.1"/>
    </source>
</evidence>
<comment type="caution">
    <text evidence="1">The sequence shown here is derived from an EMBL/GenBank/DDBJ whole genome shotgun (WGS) entry which is preliminary data.</text>
</comment>
<name>A0A8X6UAA7_NEPPI</name>